<name>A0A9P4H5Y8_9PLEO</name>
<gene>
    <name evidence="1" type="ORF">EK21DRAFT_114922</name>
</gene>
<accession>A0A9P4H5Y8</accession>
<protein>
    <submittedName>
        <fullName evidence="1">Uncharacterized protein</fullName>
    </submittedName>
</protein>
<comment type="caution">
    <text evidence="1">The sequence shown here is derived from an EMBL/GenBank/DDBJ whole genome shotgun (WGS) entry which is preliminary data.</text>
</comment>
<dbReference type="AlphaFoldDB" id="A0A9P4H5Y8"/>
<dbReference type="Proteomes" id="UP000799777">
    <property type="component" value="Unassembled WGS sequence"/>
</dbReference>
<evidence type="ECO:0000313" key="1">
    <source>
        <dbReference type="EMBL" id="KAF2027291.1"/>
    </source>
</evidence>
<reference evidence="1" key="1">
    <citation type="journal article" date="2020" name="Stud. Mycol.">
        <title>101 Dothideomycetes genomes: a test case for predicting lifestyles and emergence of pathogens.</title>
        <authorList>
            <person name="Haridas S."/>
            <person name="Albert R."/>
            <person name="Binder M."/>
            <person name="Bloem J."/>
            <person name="Labutti K."/>
            <person name="Salamov A."/>
            <person name="Andreopoulos B."/>
            <person name="Baker S."/>
            <person name="Barry K."/>
            <person name="Bills G."/>
            <person name="Bluhm B."/>
            <person name="Cannon C."/>
            <person name="Castanera R."/>
            <person name="Culley D."/>
            <person name="Daum C."/>
            <person name="Ezra D."/>
            <person name="Gonzalez J."/>
            <person name="Henrissat B."/>
            <person name="Kuo A."/>
            <person name="Liang C."/>
            <person name="Lipzen A."/>
            <person name="Lutzoni F."/>
            <person name="Magnuson J."/>
            <person name="Mondo S."/>
            <person name="Nolan M."/>
            <person name="Ohm R."/>
            <person name="Pangilinan J."/>
            <person name="Park H.-J."/>
            <person name="Ramirez L."/>
            <person name="Alfaro M."/>
            <person name="Sun H."/>
            <person name="Tritt A."/>
            <person name="Yoshinaga Y."/>
            <person name="Zwiers L.-H."/>
            <person name="Turgeon B."/>
            <person name="Goodwin S."/>
            <person name="Spatafora J."/>
            <person name="Crous P."/>
            <person name="Grigoriev I."/>
        </authorList>
    </citation>
    <scope>NUCLEOTIDE SEQUENCE</scope>
    <source>
        <strain evidence="1">CBS 110217</strain>
    </source>
</reference>
<evidence type="ECO:0000313" key="2">
    <source>
        <dbReference type="Proteomes" id="UP000799777"/>
    </source>
</evidence>
<dbReference type="OrthoDB" id="113282at2759"/>
<dbReference type="EMBL" id="ML978228">
    <property type="protein sequence ID" value="KAF2027291.1"/>
    <property type="molecule type" value="Genomic_DNA"/>
</dbReference>
<keyword evidence="2" id="KW-1185">Reference proteome</keyword>
<proteinExistence type="predicted"/>
<sequence>MADSLVWMQTLKENPQGLQDKNWITDPLIANNSSINYCVRWNRSSKSSASARAATVKALQRSLQKWFDVLVGFEDFP</sequence>
<organism evidence="1 2">
    <name type="scientific">Setomelanomma holmii</name>
    <dbReference type="NCBI Taxonomy" id="210430"/>
    <lineage>
        <taxon>Eukaryota</taxon>
        <taxon>Fungi</taxon>
        <taxon>Dikarya</taxon>
        <taxon>Ascomycota</taxon>
        <taxon>Pezizomycotina</taxon>
        <taxon>Dothideomycetes</taxon>
        <taxon>Pleosporomycetidae</taxon>
        <taxon>Pleosporales</taxon>
        <taxon>Pleosporineae</taxon>
        <taxon>Phaeosphaeriaceae</taxon>
        <taxon>Setomelanomma</taxon>
    </lineage>
</organism>